<dbReference type="Proteomes" id="UP001597076">
    <property type="component" value="Unassembled WGS sequence"/>
</dbReference>
<evidence type="ECO:0000313" key="2">
    <source>
        <dbReference type="Proteomes" id="UP001597076"/>
    </source>
</evidence>
<gene>
    <name evidence="1" type="ORF">ACFR99_18575</name>
</gene>
<organism evidence="1 2">
    <name type="scientific">Haloarchaeobius amylolyticus</name>
    <dbReference type="NCBI Taxonomy" id="1198296"/>
    <lineage>
        <taxon>Archaea</taxon>
        <taxon>Methanobacteriati</taxon>
        <taxon>Methanobacteriota</taxon>
        <taxon>Stenosarchaea group</taxon>
        <taxon>Halobacteria</taxon>
        <taxon>Halobacteriales</taxon>
        <taxon>Halorubellaceae</taxon>
        <taxon>Haloarchaeobius</taxon>
    </lineage>
</organism>
<dbReference type="Pfam" id="PF01963">
    <property type="entry name" value="TraB_PrgY_gumN"/>
    <property type="match status" value="1"/>
</dbReference>
<dbReference type="CDD" id="cd14726">
    <property type="entry name" value="TraB_PrgY-like"/>
    <property type="match status" value="1"/>
</dbReference>
<dbReference type="EMBL" id="JBHUDI010000011">
    <property type="protein sequence ID" value="MFD1565543.1"/>
    <property type="molecule type" value="Genomic_DNA"/>
</dbReference>
<comment type="caution">
    <text evidence="1">The sequence shown here is derived from an EMBL/GenBank/DDBJ whole genome shotgun (WGS) entry which is preliminary data.</text>
</comment>
<accession>A0ABD6BMW9</accession>
<evidence type="ECO:0000313" key="1">
    <source>
        <dbReference type="EMBL" id="MFD1565543.1"/>
    </source>
</evidence>
<dbReference type="SUPFAM" id="SSF159501">
    <property type="entry name" value="EreA/ChaN-like"/>
    <property type="match status" value="1"/>
</dbReference>
<dbReference type="InterPro" id="IPR046345">
    <property type="entry name" value="TraB_PrgY-like"/>
</dbReference>
<dbReference type="AlphaFoldDB" id="A0ABD6BMW9"/>
<dbReference type="PANTHER" id="PTHR21530:SF7">
    <property type="entry name" value="TRAB DOMAIN-CONTAINING PROTEIN"/>
    <property type="match status" value="1"/>
</dbReference>
<name>A0ABD6BMW9_9EURY</name>
<dbReference type="InterPro" id="IPR002816">
    <property type="entry name" value="TraB/PrgY/GumN_fam"/>
</dbReference>
<dbReference type="PANTHER" id="PTHR21530">
    <property type="entry name" value="PHEROMONE SHUTDOWN PROTEIN"/>
    <property type="match status" value="1"/>
</dbReference>
<reference evidence="1 2" key="1">
    <citation type="journal article" date="2019" name="Int. J. Syst. Evol. Microbiol.">
        <title>The Global Catalogue of Microorganisms (GCM) 10K type strain sequencing project: providing services to taxonomists for standard genome sequencing and annotation.</title>
        <authorList>
            <consortium name="The Broad Institute Genomics Platform"/>
            <consortium name="The Broad Institute Genome Sequencing Center for Infectious Disease"/>
            <person name="Wu L."/>
            <person name="Ma J."/>
        </authorList>
    </citation>
    <scope>NUCLEOTIDE SEQUENCE [LARGE SCALE GENOMIC DNA]</scope>
    <source>
        <strain evidence="1 2">CGMCC 1.12230</strain>
    </source>
</reference>
<keyword evidence="2" id="KW-1185">Reference proteome</keyword>
<proteinExistence type="predicted"/>
<protein>
    <submittedName>
        <fullName evidence="1">TraB domain-containing protein</fullName>
    </submittedName>
</protein>
<dbReference type="RefSeq" id="WP_390290664.1">
    <property type="nucleotide sequence ID" value="NZ_JBHUDI010000011.1"/>
</dbReference>
<sequence>MSDHGTVTFVPSVHFSPTHRRRVRATIREREPDLVAVELDESRFERLEQRDRSGPAELARTLPPMAAPAYAALRAIQRTVVRLYGLDPEQTDMEAAVETAAELDTDVALIDDPIADTVTELSRQLGPEILPKVMVRMGTMGHEEYATQVDMLALPLSDIRSGDDVQPAIDHLRWLLPEVAAVLIDRRDRAMAERLHVLRQEGHDVVAVIGAGHHNGIERHLEELETGATDERPAATVPIRAPARSVTRIPIQ</sequence>